<dbReference type="AlphaFoldDB" id="A0A6C0IDU3"/>
<evidence type="ECO:0000256" key="1">
    <source>
        <dbReference type="ARBA" id="ARBA00004496"/>
    </source>
</evidence>
<name>A0A6C0IDU3_9ZZZZ</name>
<dbReference type="InterPro" id="IPR016135">
    <property type="entry name" value="UBQ-conjugating_enzyme/RWD"/>
</dbReference>
<dbReference type="PANTHER" id="PTHR46116">
    <property type="entry name" value="(E3-INDEPENDENT) E2 UBIQUITIN-CONJUGATING ENZYME"/>
    <property type="match status" value="1"/>
</dbReference>
<dbReference type="GO" id="GO:0005634">
    <property type="term" value="C:nucleus"/>
    <property type="evidence" value="ECO:0007669"/>
    <property type="project" value="TreeGrafter"/>
</dbReference>
<keyword evidence="6" id="KW-0833">Ubl conjugation pathway</keyword>
<keyword evidence="4" id="KW-0053">Apoptosis</keyword>
<keyword evidence="3" id="KW-0808">Transferase</keyword>
<dbReference type="GO" id="GO:0006915">
    <property type="term" value="P:apoptotic process"/>
    <property type="evidence" value="ECO:0007669"/>
    <property type="project" value="UniProtKB-KW"/>
</dbReference>
<evidence type="ECO:0000259" key="12">
    <source>
        <dbReference type="PROSITE" id="PS50127"/>
    </source>
</evidence>
<dbReference type="GO" id="GO:0043066">
    <property type="term" value="P:negative regulation of apoptotic process"/>
    <property type="evidence" value="ECO:0007669"/>
    <property type="project" value="TreeGrafter"/>
</dbReference>
<dbReference type="InterPro" id="IPR000608">
    <property type="entry name" value="UBC"/>
</dbReference>
<dbReference type="PROSITE" id="PS50127">
    <property type="entry name" value="UBC_2"/>
    <property type="match status" value="1"/>
</dbReference>
<evidence type="ECO:0000256" key="7">
    <source>
        <dbReference type="ARBA" id="ARBA00022840"/>
    </source>
</evidence>
<reference evidence="13" key="1">
    <citation type="journal article" date="2020" name="Nature">
        <title>Giant virus diversity and host interactions through global metagenomics.</title>
        <authorList>
            <person name="Schulz F."/>
            <person name="Roux S."/>
            <person name="Paez-Espino D."/>
            <person name="Jungbluth S."/>
            <person name="Walsh D.A."/>
            <person name="Denef V.J."/>
            <person name="McMahon K.D."/>
            <person name="Konstantinidis K.T."/>
            <person name="Eloe-Fadrosh E.A."/>
            <person name="Kyrpides N.C."/>
            <person name="Woyke T."/>
        </authorList>
    </citation>
    <scope>NUCLEOTIDE SEQUENCE</scope>
    <source>
        <strain evidence="13">GVMAG-M-3300023184-77</strain>
    </source>
</reference>
<dbReference type="Pfam" id="PF00179">
    <property type="entry name" value="UQ_con"/>
    <property type="match status" value="1"/>
</dbReference>
<sequence>MLKNQSQFYVKNCWYKGVSKNIDMIKRLPKEIGIAQELRNVGIYYFPEESNMNKGKAILFGPMDTPYEYIPLEFSFEFPTDYPYVPPKVNYLTNDGYTRFHPNFYVEGKVCLSILGTYSGPKWASSLNLSSVLLSLYSLLTRNPLQHEPIYEKANEMLPKCLQYSEFVEHNLVQLFFRLYNTYKKVDDEEFQTILESNKQLLMSKVIKKAQEQETLYTVLPYAMSGSTRWKLLAKNFL</sequence>
<evidence type="ECO:0000256" key="8">
    <source>
        <dbReference type="ARBA" id="ARBA00039894"/>
    </source>
</evidence>
<keyword evidence="2" id="KW-0963">Cytoplasm</keyword>
<evidence type="ECO:0000256" key="3">
    <source>
        <dbReference type="ARBA" id="ARBA00022679"/>
    </source>
</evidence>
<keyword evidence="7" id="KW-0067">ATP-binding</keyword>
<evidence type="ECO:0000313" key="13">
    <source>
        <dbReference type="EMBL" id="QHT91244.1"/>
    </source>
</evidence>
<dbReference type="SUPFAM" id="SSF54495">
    <property type="entry name" value="UBC-like"/>
    <property type="match status" value="1"/>
</dbReference>
<dbReference type="SMART" id="SM00212">
    <property type="entry name" value="UBCc"/>
    <property type="match status" value="1"/>
</dbReference>
<evidence type="ECO:0000256" key="10">
    <source>
        <dbReference type="ARBA" id="ARBA00042316"/>
    </source>
</evidence>
<evidence type="ECO:0000256" key="4">
    <source>
        <dbReference type="ARBA" id="ARBA00022703"/>
    </source>
</evidence>
<evidence type="ECO:0000256" key="11">
    <source>
        <dbReference type="ARBA" id="ARBA00042401"/>
    </source>
</evidence>
<dbReference type="GO" id="GO:0005737">
    <property type="term" value="C:cytoplasm"/>
    <property type="evidence" value="ECO:0007669"/>
    <property type="project" value="UniProtKB-SubCell"/>
</dbReference>
<proteinExistence type="predicted"/>
<protein>
    <recommendedName>
        <fullName evidence="8">Ubiquitin-conjugating enzyme E2 Z</fullName>
    </recommendedName>
    <alternativeName>
        <fullName evidence="9">E2 ubiquitin-conjugating enzyme Z</fullName>
    </alternativeName>
    <alternativeName>
        <fullName evidence="11">Ubiquitin carrier protein Z</fullName>
    </alternativeName>
    <alternativeName>
        <fullName evidence="10">Ubiquitin-protein ligase Z</fullName>
    </alternativeName>
</protein>
<dbReference type="GO" id="GO:0004869">
    <property type="term" value="F:cysteine-type endopeptidase inhibitor activity"/>
    <property type="evidence" value="ECO:0007669"/>
    <property type="project" value="TreeGrafter"/>
</dbReference>
<keyword evidence="5" id="KW-0547">Nucleotide-binding</keyword>
<dbReference type="Gene3D" id="3.10.110.10">
    <property type="entry name" value="Ubiquitin Conjugating Enzyme"/>
    <property type="match status" value="1"/>
</dbReference>
<accession>A0A6C0IDU3</accession>
<comment type="subcellular location">
    <subcellularLocation>
        <location evidence="1">Cytoplasm</location>
    </subcellularLocation>
</comment>
<evidence type="ECO:0000256" key="9">
    <source>
        <dbReference type="ARBA" id="ARBA00041798"/>
    </source>
</evidence>
<dbReference type="GO" id="GO:0005524">
    <property type="term" value="F:ATP binding"/>
    <property type="evidence" value="ECO:0007669"/>
    <property type="project" value="UniProtKB-KW"/>
</dbReference>
<organism evidence="13">
    <name type="scientific">viral metagenome</name>
    <dbReference type="NCBI Taxonomy" id="1070528"/>
    <lineage>
        <taxon>unclassified sequences</taxon>
        <taxon>metagenomes</taxon>
        <taxon>organismal metagenomes</taxon>
    </lineage>
</organism>
<dbReference type="EMBL" id="MN740165">
    <property type="protein sequence ID" value="QHT91244.1"/>
    <property type="molecule type" value="Genomic_DNA"/>
</dbReference>
<dbReference type="GO" id="GO:0016740">
    <property type="term" value="F:transferase activity"/>
    <property type="evidence" value="ECO:0007669"/>
    <property type="project" value="UniProtKB-KW"/>
</dbReference>
<evidence type="ECO:0000256" key="5">
    <source>
        <dbReference type="ARBA" id="ARBA00022741"/>
    </source>
</evidence>
<evidence type="ECO:0000256" key="2">
    <source>
        <dbReference type="ARBA" id="ARBA00022490"/>
    </source>
</evidence>
<evidence type="ECO:0000256" key="6">
    <source>
        <dbReference type="ARBA" id="ARBA00022786"/>
    </source>
</evidence>
<dbReference type="PANTHER" id="PTHR46116:SF26">
    <property type="entry name" value="UBIQUITIN-CONJUGATING ENZYME E2 Z"/>
    <property type="match status" value="1"/>
</dbReference>
<feature type="domain" description="UBC core" evidence="12">
    <location>
        <begin position="23"/>
        <end position="182"/>
    </location>
</feature>